<sequence length="107" mass="12178">MNPSIEMLEYGNSFVLCESTIGYAINKLIMDASSAKEIKKCSIDSCDTQVESILKYLTFQVSDKNDIKELHSYIDTRTQTEYMNCGDNCSGIKTIYLFMHMTLSAYQ</sequence>
<accession>A0AAV0WFU6</accession>
<evidence type="ECO:0000313" key="2">
    <source>
        <dbReference type="Proteomes" id="UP001160148"/>
    </source>
</evidence>
<organism evidence="1 2">
    <name type="scientific">Macrosiphum euphorbiae</name>
    <name type="common">potato aphid</name>
    <dbReference type="NCBI Taxonomy" id="13131"/>
    <lineage>
        <taxon>Eukaryota</taxon>
        <taxon>Metazoa</taxon>
        <taxon>Ecdysozoa</taxon>
        <taxon>Arthropoda</taxon>
        <taxon>Hexapoda</taxon>
        <taxon>Insecta</taxon>
        <taxon>Pterygota</taxon>
        <taxon>Neoptera</taxon>
        <taxon>Paraneoptera</taxon>
        <taxon>Hemiptera</taxon>
        <taxon>Sternorrhyncha</taxon>
        <taxon>Aphidomorpha</taxon>
        <taxon>Aphidoidea</taxon>
        <taxon>Aphididae</taxon>
        <taxon>Macrosiphini</taxon>
        <taxon>Macrosiphum</taxon>
    </lineage>
</organism>
<keyword evidence="2" id="KW-1185">Reference proteome</keyword>
<reference evidence="1 2" key="1">
    <citation type="submission" date="2023-01" db="EMBL/GenBank/DDBJ databases">
        <authorList>
            <person name="Whitehead M."/>
        </authorList>
    </citation>
    <scope>NUCLEOTIDE SEQUENCE [LARGE SCALE GENOMIC DNA]</scope>
</reference>
<dbReference type="Proteomes" id="UP001160148">
    <property type="component" value="Unassembled WGS sequence"/>
</dbReference>
<evidence type="ECO:0000313" key="1">
    <source>
        <dbReference type="EMBL" id="CAI6354667.1"/>
    </source>
</evidence>
<comment type="caution">
    <text evidence="1">The sequence shown here is derived from an EMBL/GenBank/DDBJ whole genome shotgun (WGS) entry which is preliminary data.</text>
</comment>
<protein>
    <submittedName>
        <fullName evidence="1">Uncharacterized protein</fullName>
    </submittedName>
</protein>
<name>A0AAV0WFU6_9HEMI</name>
<gene>
    <name evidence="1" type="ORF">MEUPH1_LOCUS10629</name>
</gene>
<dbReference type="AlphaFoldDB" id="A0AAV0WFU6"/>
<dbReference type="EMBL" id="CARXXK010000002">
    <property type="protein sequence ID" value="CAI6354667.1"/>
    <property type="molecule type" value="Genomic_DNA"/>
</dbReference>
<proteinExistence type="predicted"/>